<dbReference type="SUPFAM" id="SSF50249">
    <property type="entry name" value="Nucleic acid-binding proteins"/>
    <property type="match status" value="1"/>
</dbReference>
<sequence length="873" mass="92552">MRIPVSWLREHVELPADLSPEDLDRALVGLGIEVESVVDLRSTVTGSLVVGEVLEIEELTGFKKPIRFCRVDVGAANGTGEPQEIVCGATNFAPGDRVVVILPGGVLPGGFAIGARKTYGRNSNGMICSVRELGIGDDHEGILVLPEDVPAKPGDDARPVVGLDDVVVEVEITPDRGYEMSVRGLARELSHAFEVPFHDPALAPATGATAEPTYPVRVVDTVGCDRFAARVVRGIDPLAESPQWMRQRLTVAGIRSISLAVDITNYLMLELGQPMHAFDLDALRGELVVRRAVPGERLTTLDGVDRALDPEDMVICDAGLPAPTAGAGSATGGGSASTAGADGVPISLAAVMGGETSEVVASTTNVLFEAAHWDPVVVGRTARRHRLFSEAAKRWERGVDPALPLVALERAVALLTTYGGGTVGAEVLDIDHVTPPTRIVIDADLPARRAGVPYEPGRTVALLERIGCAVAVGDARTAASPTQVGGRHASGPDTLVVTPPSWRPDLTDPADLVEEVVRLDGYDRVPSVLPVAPAGRGLTEDQRRRRSVSRALAENGYVEVLSPPFVSPDLFDRLGLPAEDPRRNAVRLTNPLSDTEPLMRTTLLGSLLGTLRRNIGRGHRDVALYEIGLVFEPRPRTGPPPAMGVEHRPSDEEFRAADAVLPHQPWRVAVMLAGEVEPAGWWGEGRPAGWADAVEAGRIVLAAAGIPDDRTVVRQTQRAPWHPGRCAEFLVDDVSIGYAGELHPAALAALELPPRTSALELDLDALPSAPVAPAPRIPGYPPALIDVALVVDAEVPADEVRRALAEGAGDLLESIRLFDVYASAQVGEGRKSLAYKLVFRAPDRTLTGDEAVAARDAAVAEAARRFGAVLRGA</sequence>
<dbReference type="InterPro" id="IPR004532">
    <property type="entry name" value="Phe-tRNA-ligase_IIc_bsu_bact"/>
</dbReference>
<evidence type="ECO:0000256" key="14">
    <source>
        <dbReference type="ARBA" id="ARBA00049255"/>
    </source>
</evidence>
<comment type="caution">
    <text evidence="21">The sequence shown here is derived from an EMBL/GenBank/DDBJ whole genome shotgun (WGS) entry which is preliminary data.</text>
</comment>
<feature type="domain" description="FDX-ACB" evidence="19">
    <location>
        <begin position="778"/>
        <end position="871"/>
    </location>
</feature>
<evidence type="ECO:0000259" key="20">
    <source>
        <dbReference type="PROSITE" id="PS51483"/>
    </source>
</evidence>
<dbReference type="SMART" id="SM00873">
    <property type="entry name" value="B3_4"/>
    <property type="match status" value="1"/>
</dbReference>
<dbReference type="SUPFAM" id="SSF46955">
    <property type="entry name" value="Putative DNA-binding domain"/>
    <property type="match status" value="1"/>
</dbReference>
<dbReference type="Gene3D" id="3.30.70.380">
    <property type="entry name" value="Ferrodoxin-fold anticodon-binding domain"/>
    <property type="match status" value="1"/>
</dbReference>
<dbReference type="InterPro" id="IPR045060">
    <property type="entry name" value="Phe-tRNA-ligase_IIc_bsu"/>
</dbReference>
<protein>
    <recommendedName>
        <fullName evidence="15">Phenylalanine--tRNA ligase beta subunit</fullName>
        <ecNumber evidence="15">6.1.1.20</ecNumber>
    </recommendedName>
    <alternativeName>
        <fullName evidence="15">Phenylalanyl-tRNA synthetase beta subunit</fullName>
        <shortName evidence="15">PheRS</shortName>
    </alternativeName>
</protein>
<comment type="similarity">
    <text evidence="2 15">Belongs to the phenylalanyl-tRNA synthetase beta subunit family. Type 1 subfamily.</text>
</comment>
<evidence type="ECO:0000256" key="16">
    <source>
        <dbReference type="PROSITE-ProRule" id="PRU00209"/>
    </source>
</evidence>
<dbReference type="Gene3D" id="2.40.50.140">
    <property type="entry name" value="Nucleic acid-binding proteins"/>
    <property type="match status" value="1"/>
</dbReference>
<evidence type="ECO:0000256" key="7">
    <source>
        <dbReference type="ARBA" id="ARBA00022723"/>
    </source>
</evidence>
<dbReference type="InterPro" id="IPR005121">
    <property type="entry name" value="Fdx_antiC-bd"/>
</dbReference>
<dbReference type="SMART" id="SM00896">
    <property type="entry name" value="FDX-ACB"/>
    <property type="match status" value="1"/>
</dbReference>
<dbReference type="HAMAP" id="MF_00283">
    <property type="entry name" value="Phe_tRNA_synth_beta1"/>
    <property type="match status" value="1"/>
</dbReference>
<dbReference type="CDD" id="cd00769">
    <property type="entry name" value="PheRS_beta_core"/>
    <property type="match status" value="1"/>
</dbReference>
<evidence type="ECO:0000259" key="19">
    <source>
        <dbReference type="PROSITE" id="PS51447"/>
    </source>
</evidence>
<proteinExistence type="inferred from homology"/>
<feature type="domain" description="TRNA-binding" evidence="18">
    <location>
        <begin position="42"/>
        <end position="158"/>
    </location>
</feature>
<evidence type="ECO:0000256" key="8">
    <source>
        <dbReference type="ARBA" id="ARBA00022741"/>
    </source>
</evidence>
<keyword evidence="4 15" id="KW-0963">Cytoplasm</keyword>
<evidence type="ECO:0000256" key="1">
    <source>
        <dbReference type="ARBA" id="ARBA00004496"/>
    </source>
</evidence>
<dbReference type="PANTHER" id="PTHR10947">
    <property type="entry name" value="PHENYLALANYL-TRNA SYNTHETASE BETA CHAIN AND LEUCINE-RICH REPEAT-CONTAINING PROTEIN 47"/>
    <property type="match status" value="1"/>
</dbReference>
<evidence type="ECO:0000256" key="17">
    <source>
        <dbReference type="SAM" id="MobiDB-lite"/>
    </source>
</evidence>
<dbReference type="Proteomes" id="UP001596203">
    <property type="component" value="Unassembled WGS sequence"/>
</dbReference>
<evidence type="ECO:0000313" key="22">
    <source>
        <dbReference type="Proteomes" id="UP001596203"/>
    </source>
</evidence>
<dbReference type="Gene3D" id="3.50.40.10">
    <property type="entry name" value="Phenylalanyl-trna Synthetase, Chain B, domain 3"/>
    <property type="match status" value="1"/>
</dbReference>
<evidence type="ECO:0000256" key="2">
    <source>
        <dbReference type="ARBA" id="ARBA00008653"/>
    </source>
</evidence>
<dbReference type="PROSITE" id="PS51447">
    <property type="entry name" value="FDX_ACB"/>
    <property type="match status" value="1"/>
</dbReference>
<reference evidence="22" key="1">
    <citation type="journal article" date="2019" name="Int. J. Syst. Evol. Microbiol.">
        <title>The Global Catalogue of Microorganisms (GCM) 10K type strain sequencing project: providing services to taxonomists for standard genome sequencing and annotation.</title>
        <authorList>
            <consortium name="The Broad Institute Genomics Platform"/>
            <consortium name="The Broad Institute Genome Sequencing Center for Infectious Disease"/>
            <person name="Wu L."/>
            <person name="Ma J."/>
        </authorList>
    </citation>
    <scope>NUCLEOTIDE SEQUENCE [LARGE SCALE GENOMIC DNA]</scope>
    <source>
        <strain evidence="22">ZS-35-S2</strain>
    </source>
</reference>
<keyword evidence="9 15" id="KW-0067">ATP-binding</keyword>
<dbReference type="SUPFAM" id="SSF55681">
    <property type="entry name" value="Class II aaRS and biotin synthetases"/>
    <property type="match status" value="1"/>
</dbReference>
<evidence type="ECO:0000313" key="21">
    <source>
        <dbReference type="EMBL" id="MFC6023329.1"/>
    </source>
</evidence>
<evidence type="ECO:0000256" key="12">
    <source>
        <dbReference type="ARBA" id="ARBA00022917"/>
    </source>
</evidence>
<evidence type="ECO:0000259" key="18">
    <source>
        <dbReference type="PROSITE" id="PS50886"/>
    </source>
</evidence>
<keyword evidence="6 15" id="KW-0436">Ligase</keyword>
<dbReference type="SUPFAM" id="SSF54991">
    <property type="entry name" value="Anticodon-binding domain of PheRS"/>
    <property type="match status" value="1"/>
</dbReference>
<evidence type="ECO:0000256" key="4">
    <source>
        <dbReference type="ARBA" id="ARBA00022490"/>
    </source>
</evidence>
<evidence type="ECO:0000256" key="9">
    <source>
        <dbReference type="ARBA" id="ARBA00022840"/>
    </source>
</evidence>
<comment type="catalytic activity">
    <reaction evidence="14 15">
        <text>tRNA(Phe) + L-phenylalanine + ATP = L-phenylalanyl-tRNA(Phe) + AMP + diphosphate + H(+)</text>
        <dbReference type="Rhea" id="RHEA:19413"/>
        <dbReference type="Rhea" id="RHEA-COMP:9668"/>
        <dbReference type="Rhea" id="RHEA-COMP:9699"/>
        <dbReference type="ChEBI" id="CHEBI:15378"/>
        <dbReference type="ChEBI" id="CHEBI:30616"/>
        <dbReference type="ChEBI" id="CHEBI:33019"/>
        <dbReference type="ChEBI" id="CHEBI:58095"/>
        <dbReference type="ChEBI" id="CHEBI:78442"/>
        <dbReference type="ChEBI" id="CHEBI:78531"/>
        <dbReference type="ChEBI" id="CHEBI:456215"/>
        <dbReference type="EC" id="6.1.1.20"/>
    </reaction>
</comment>
<evidence type="ECO:0000256" key="3">
    <source>
        <dbReference type="ARBA" id="ARBA00011209"/>
    </source>
</evidence>
<feature type="region of interest" description="Disordered" evidence="17">
    <location>
        <begin position="480"/>
        <end position="503"/>
    </location>
</feature>
<evidence type="ECO:0000256" key="10">
    <source>
        <dbReference type="ARBA" id="ARBA00022842"/>
    </source>
</evidence>
<feature type="binding site" evidence="15">
    <location>
        <position position="514"/>
    </location>
    <ligand>
        <name>Mg(2+)</name>
        <dbReference type="ChEBI" id="CHEBI:18420"/>
        <note>shared with alpha subunit</note>
    </ligand>
</feature>
<feature type="binding site" evidence="15">
    <location>
        <position position="511"/>
    </location>
    <ligand>
        <name>Mg(2+)</name>
        <dbReference type="ChEBI" id="CHEBI:18420"/>
        <note>shared with alpha subunit</note>
    </ligand>
</feature>
<feature type="binding site" evidence="15">
    <location>
        <position position="515"/>
    </location>
    <ligand>
        <name>Mg(2+)</name>
        <dbReference type="ChEBI" id="CHEBI:18420"/>
        <note>shared with alpha subunit</note>
    </ligand>
</feature>
<evidence type="ECO:0000256" key="6">
    <source>
        <dbReference type="ARBA" id="ARBA00022598"/>
    </source>
</evidence>
<evidence type="ECO:0000256" key="11">
    <source>
        <dbReference type="ARBA" id="ARBA00022884"/>
    </source>
</evidence>
<dbReference type="EMBL" id="JBHSPR010000085">
    <property type="protein sequence ID" value="MFC6023329.1"/>
    <property type="molecule type" value="Genomic_DNA"/>
</dbReference>
<dbReference type="InterPro" id="IPR033714">
    <property type="entry name" value="tRNA_bind_bactPheRS"/>
</dbReference>
<name>A0ABW1KRE2_9ACTN</name>
<comment type="subunit">
    <text evidence="3 15">Tetramer of two alpha and two beta subunits.</text>
</comment>
<dbReference type="Gene3D" id="3.30.930.10">
    <property type="entry name" value="Bira Bifunctional Protein, Domain 2"/>
    <property type="match status" value="1"/>
</dbReference>
<keyword evidence="8 15" id="KW-0547">Nucleotide-binding</keyword>
<organism evidence="21 22">
    <name type="scientific">Plantactinospora solaniradicis</name>
    <dbReference type="NCBI Taxonomy" id="1723736"/>
    <lineage>
        <taxon>Bacteria</taxon>
        <taxon>Bacillati</taxon>
        <taxon>Actinomycetota</taxon>
        <taxon>Actinomycetes</taxon>
        <taxon>Micromonosporales</taxon>
        <taxon>Micromonosporaceae</taxon>
        <taxon>Plantactinospora</taxon>
    </lineage>
</organism>
<dbReference type="CDD" id="cd02796">
    <property type="entry name" value="tRNA_bind_bactPheRS"/>
    <property type="match status" value="1"/>
</dbReference>
<gene>
    <name evidence="15" type="primary">pheT</name>
    <name evidence="21" type="ORF">ACFP2T_45145</name>
</gene>
<keyword evidence="13 15" id="KW-0030">Aminoacyl-tRNA synthetase</keyword>
<feature type="binding site" evidence="15">
    <location>
        <position position="505"/>
    </location>
    <ligand>
        <name>Mg(2+)</name>
        <dbReference type="ChEBI" id="CHEBI:18420"/>
        <note>shared with alpha subunit</note>
    </ligand>
</feature>
<dbReference type="SMART" id="SM00874">
    <property type="entry name" value="B5"/>
    <property type="match status" value="1"/>
</dbReference>
<dbReference type="InterPro" id="IPR005146">
    <property type="entry name" value="B3/B4_tRNA-bd"/>
</dbReference>
<dbReference type="Pfam" id="PF03147">
    <property type="entry name" value="FDX-ACB"/>
    <property type="match status" value="1"/>
</dbReference>
<keyword evidence="12 15" id="KW-0648">Protein biosynthesis</keyword>
<dbReference type="InterPro" id="IPR041616">
    <property type="entry name" value="PheRS_beta_core"/>
</dbReference>
<dbReference type="PROSITE" id="PS51483">
    <property type="entry name" value="B5"/>
    <property type="match status" value="1"/>
</dbReference>
<comment type="cofactor">
    <cofactor evidence="15">
        <name>Mg(2+)</name>
        <dbReference type="ChEBI" id="CHEBI:18420"/>
    </cofactor>
    <text evidence="15">Binds 2 magnesium ions per tetramer.</text>
</comment>
<dbReference type="Gene3D" id="3.30.56.10">
    <property type="match status" value="2"/>
</dbReference>
<dbReference type="InterPro" id="IPR002547">
    <property type="entry name" value="tRNA-bd_dom"/>
</dbReference>
<dbReference type="InterPro" id="IPR020825">
    <property type="entry name" value="Phe-tRNA_synthase-like_B3/B4"/>
</dbReference>
<dbReference type="InterPro" id="IPR012340">
    <property type="entry name" value="NA-bd_OB-fold"/>
</dbReference>
<keyword evidence="7 15" id="KW-0479">Metal-binding</keyword>
<dbReference type="EC" id="6.1.1.20" evidence="15"/>
<dbReference type="Pfam" id="PF03483">
    <property type="entry name" value="B3_4"/>
    <property type="match status" value="1"/>
</dbReference>
<dbReference type="RefSeq" id="WP_377433429.1">
    <property type="nucleotide sequence ID" value="NZ_JBHSPR010000085.1"/>
</dbReference>
<keyword evidence="11 16" id="KW-0694">RNA-binding</keyword>
<keyword evidence="22" id="KW-1185">Reference proteome</keyword>
<keyword evidence="10 15" id="KW-0460">Magnesium</keyword>
<dbReference type="SUPFAM" id="SSF56037">
    <property type="entry name" value="PheT/TilS domain"/>
    <property type="match status" value="1"/>
</dbReference>
<dbReference type="Pfam" id="PF03484">
    <property type="entry name" value="B5"/>
    <property type="match status" value="1"/>
</dbReference>
<dbReference type="PANTHER" id="PTHR10947:SF0">
    <property type="entry name" value="PHENYLALANINE--TRNA LIGASE BETA SUBUNIT"/>
    <property type="match status" value="1"/>
</dbReference>
<dbReference type="Pfam" id="PF01588">
    <property type="entry name" value="tRNA_bind"/>
    <property type="match status" value="1"/>
</dbReference>
<dbReference type="InterPro" id="IPR009061">
    <property type="entry name" value="DNA-bd_dom_put_sf"/>
</dbReference>
<comment type="subcellular location">
    <subcellularLocation>
        <location evidence="1 15">Cytoplasm</location>
    </subcellularLocation>
</comment>
<dbReference type="InterPro" id="IPR005147">
    <property type="entry name" value="tRNA_synthase_B5-dom"/>
</dbReference>
<evidence type="ECO:0000256" key="13">
    <source>
        <dbReference type="ARBA" id="ARBA00023146"/>
    </source>
</evidence>
<evidence type="ECO:0000256" key="5">
    <source>
        <dbReference type="ARBA" id="ARBA00022555"/>
    </source>
</evidence>
<evidence type="ECO:0000256" key="15">
    <source>
        <dbReference type="HAMAP-Rule" id="MF_00283"/>
    </source>
</evidence>
<dbReference type="PROSITE" id="PS50886">
    <property type="entry name" value="TRBD"/>
    <property type="match status" value="1"/>
</dbReference>
<dbReference type="GO" id="GO:0004826">
    <property type="term" value="F:phenylalanine-tRNA ligase activity"/>
    <property type="evidence" value="ECO:0007669"/>
    <property type="project" value="UniProtKB-EC"/>
</dbReference>
<dbReference type="Pfam" id="PF17759">
    <property type="entry name" value="tRNA_synthFbeta"/>
    <property type="match status" value="1"/>
</dbReference>
<dbReference type="InterPro" id="IPR036690">
    <property type="entry name" value="Fdx_antiC-bd_sf"/>
</dbReference>
<feature type="domain" description="B5" evidence="20">
    <location>
        <begin position="434"/>
        <end position="527"/>
    </location>
</feature>
<keyword evidence="5 16" id="KW-0820">tRNA-binding</keyword>
<accession>A0ABW1KRE2</accession>
<dbReference type="InterPro" id="IPR045864">
    <property type="entry name" value="aa-tRNA-synth_II/BPL/LPL"/>
</dbReference>